<dbReference type="EMBL" id="KV748256">
    <property type="protein sequence ID" value="OCK87721.1"/>
    <property type="molecule type" value="Genomic_DNA"/>
</dbReference>
<evidence type="ECO:0000313" key="1">
    <source>
        <dbReference type="EMBL" id="OCK87721.1"/>
    </source>
</evidence>
<proteinExistence type="predicted"/>
<organism evidence="1 2">
    <name type="scientific">Cenococcum geophilum 1.58</name>
    <dbReference type="NCBI Taxonomy" id="794803"/>
    <lineage>
        <taxon>Eukaryota</taxon>
        <taxon>Fungi</taxon>
        <taxon>Dikarya</taxon>
        <taxon>Ascomycota</taxon>
        <taxon>Pezizomycotina</taxon>
        <taxon>Dothideomycetes</taxon>
        <taxon>Pleosporomycetidae</taxon>
        <taxon>Gloniales</taxon>
        <taxon>Gloniaceae</taxon>
        <taxon>Cenococcum</taxon>
    </lineage>
</organism>
<keyword evidence="2" id="KW-1185">Reference proteome</keyword>
<dbReference type="Proteomes" id="UP000250078">
    <property type="component" value="Unassembled WGS sequence"/>
</dbReference>
<accession>A0ACC8EMV2</accession>
<reference evidence="1 2" key="1">
    <citation type="journal article" date="2016" name="Nat. Commun.">
        <title>Ectomycorrhizal ecology is imprinted in the genome of the dominant symbiotic fungus Cenococcum geophilum.</title>
        <authorList>
            <consortium name="DOE Joint Genome Institute"/>
            <person name="Peter M."/>
            <person name="Kohler A."/>
            <person name="Ohm R.A."/>
            <person name="Kuo A."/>
            <person name="Krutzmann J."/>
            <person name="Morin E."/>
            <person name="Arend M."/>
            <person name="Barry K.W."/>
            <person name="Binder M."/>
            <person name="Choi C."/>
            <person name="Clum A."/>
            <person name="Copeland A."/>
            <person name="Grisel N."/>
            <person name="Haridas S."/>
            <person name="Kipfer T."/>
            <person name="LaButti K."/>
            <person name="Lindquist E."/>
            <person name="Lipzen A."/>
            <person name="Maire R."/>
            <person name="Meier B."/>
            <person name="Mihaltcheva S."/>
            <person name="Molinier V."/>
            <person name="Murat C."/>
            <person name="Poggeler S."/>
            <person name="Quandt C.A."/>
            <person name="Sperisen C."/>
            <person name="Tritt A."/>
            <person name="Tisserant E."/>
            <person name="Crous P.W."/>
            <person name="Henrissat B."/>
            <person name="Nehls U."/>
            <person name="Egli S."/>
            <person name="Spatafora J.W."/>
            <person name="Grigoriev I.V."/>
            <person name="Martin F.M."/>
        </authorList>
    </citation>
    <scope>NUCLEOTIDE SEQUENCE [LARGE SCALE GENOMIC DNA]</scope>
    <source>
        <strain evidence="1 2">1.58</strain>
    </source>
</reference>
<name>A0ACC8EMV2_9PEZI</name>
<evidence type="ECO:0000313" key="2">
    <source>
        <dbReference type="Proteomes" id="UP000250078"/>
    </source>
</evidence>
<sequence length="515" mass="56281">MKKDVVEGMDEVAVLLDSLEQQHHHIPNEEPPQTMQSHFPDLPSDLALNQYSFTTYARLEDVVGGSGGGSVPTKPLNRNRYDSHHPSTDDDYHRTHPDTSFDVLPVVHTSSDGHEDDDSGFEIRFKELGLSHPSGLHESTEGNNRAGQDTQTSQARTSTPQCCAKPPLLTSRIERVLEDFSESDFSEDCGFYADDEDDEHQPFPTTHAPTHQTTAPQQPTTSIPQQAPPEPALQPLDAPDTHPTAPPKRHTRARTFPLRLHHAHHAHPPPNPAAAPSLSRAPLAPRFTGFANLPSTLPPVHPLPLHLQPHPGHPRPLPPGLAHPHPHFAPNPAPLPLPLPRRQSEVVVDPAQDAFYQALKGRLWKLAQELEARGSGRVVRGAEGEGDEKEAGAGVEGRAASSPPSPDARVVEEEEREEEEFVDSEAELAEFFAGDEMFAPVSAIAAGAGGRDGEEVGDGAESGVDSEEALEVEEWRAKEASVEALGQRRASEGRGRKWARERAQRGYKNWLKVPD</sequence>
<gene>
    <name evidence="1" type="ORF">K441DRAFT_682436</name>
</gene>
<protein>
    <submittedName>
        <fullName evidence="1">Uncharacterized protein</fullName>
    </submittedName>
</protein>